<dbReference type="EMBL" id="JAHLUN010000001">
    <property type="protein sequence ID" value="KAG7769051.1"/>
    <property type="molecule type" value="Genomic_DNA"/>
</dbReference>
<feature type="region of interest" description="Disordered" evidence="1">
    <location>
        <begin position="188"/>
        <end position="236"/>
    </location>
</feature>
<accession>A0ABQ7RN59</accession>
<keyword evidence="3" id="KW-1185">Reference proteome</keyword>
<gene>
    <name evidence="2" type="ORF">KL946_000334</name>
</gene>
<feature type="compositionally biased region" description="Basic and acidic residues" evidence="1">
    <location>
        <begin position="118"/>
        <end position="139"/>
    </location>
</feature>
<evidence type="ECO:0000256" key="1">
    <source>
        <dbReference type="SAM" id="MobiDB-lite"/>
    </source>
</evidence>
<feature type="region of interest" description="Disordered" evidence="1">
    <location>
        <begin position="65"/>
        <end position="166"/>
    </location>
</feature>
<name>A0ABQ7RN59_9ASCO</name>
<evidence type="ECO:0000313" key="3">
    <source>
        <dbReference type="Proteomes" id="UP000697297"/>
    </source>
</evidence>
<proteinExistence type="predicted"/>
<feature type="compositionally biased region" description="Basic and acidic residues" evidence="1">
    <location>
        <begin position="188"/>
        <end position="197"/>
    </location>
</feature>
<reference evidence="2 3" key="1">
    <citation type="journal article" date="2021" name="G3 (Bethesda)">
        <title>Genomic diversity, chromosomal rearrangements, and interspecies hybridization in the ogataea polymorpha species complex.</title>
        <authorList>
            <person name="Hanson S.J."/>
            <person name="Cinneide E.O."/>
            <person name="Salzberg L.I."/>
            <person name="Wolfe K.H."/>
            <person name="McGowan J."/>
            <person name="Fitzpatrick D.A."/>
            <person name="Matlin K."/>
        </authorList>
    </citation>
    <scope>NUCLEOTIDE SEQUENCE [LARGE SCALE GENOMIC DNA]</scope>
    <source>
        <strain evidence="2">81-436-3</strain>
    </source>
</reference>
<comment type="caution">
    <text evidence="2">The sequence shown here is derived from an EMBL/GenBank/DDBJ whole genome shotgun (WGS) entry which is preliminary data.</text>
</comment>
<evidence type="ECO:0000313" key="2">
    <source>
        <dbReference type="EMBL" id="KAG7769051.1"/>
    </source>
</evidence>
<dbReference type="Proteomes" id="UP000697297">
    <property type="component" value="Unassembled WGS sequence"/>
</dbReference>
<protein>
    <submittedName>
        <fullName evidence="2">Uncharacterized protein</fullName>
    </submittedName>
</protein>
<sequence length="236" mass="25526">MPGSPQRAKPKSQEKAVDGCDAGVGLLHARNIFTCQYPTFCPLYSCHPAVLLHVAKLQNRQPGVCDRPGRPAHQKRAHDPPVCAARRAARDGRQAPAHNSHACRGQGPDVLCGSQHQDGGRTEKQEQQRDPQRDQREKPVLSASVHVAPQTARGRAQRAGDRAHGVARRFGRPRVRTERQGVHVVPVHEHRSHDRMRGSGVAAAPAGVEHGTGTRAAGKTDVGSQVARAWARQPGV</sequence>
<organism evidence="2 3">
    <name type="scientific">Ogataea haglerorum</name>
    <dbReference type="NCBI Taxonomy" id="1937702"/>
    <lineage>
        <taxon>Eukaryota</taxon>
        <taxon>Fungi</taxon>
        <taxon>Dikarya</taxon>
        <taxon>Ascomycota</taxon>
        <taxon>Saccharomycotina</taxon>
        <taxon>Pichiomycetes</taxon>
        <taxon>Pichiales</taxon>
        <taxon>Pichiaceae</taxon>
        <taxon>Ogataea</taxon>
    </lineage>
</organism>